<dbReference type="AlphaFoldDB" id="A0A9P5XBR8"/>
<dbReference type="InterPro" id="IPR023352">
    <property type="entry name" value="MAPEG-like_dom_sf"/>
</dbReference>
<comment type="subcellular location">
    <subcellularLocation>
        <location evidence="1">Membrane</location>
    </subcellularLocation>
</comment>
<sequence>MSSFLNKNYSFFSIPVMWWMAYYPAFWRFPACFLRGERHRALPNSVRTRQNLVMLQTKNTDPELFAKLQKLNDAHLNGLEAFPLWSLAIIVGNCARLDNKTLNISAVVYLAIRYLYNRAYIKQRTQQEGDRQYVMDFGPFQQLLMV</sequence>
<name>A0A9P5XBR8_9AGAR</name>
<evidence type="ECO:0000256" key="1">
    <source>
        <dbReference type="ARBA" id="ARBA00004370"/>
    </source>
</evidence>
<organism evidence="6 7">
    <name type="scientific">Macrolepiota fuliginosa MF-IS2</name>
    <dbReference type="NCBI Taxonomy" id="1400762"/>
    <lineage>
        <taxon>Eukaryota</taxon>
        <taxon>Fungi</taxon>
        <taxon>Dikarya</taxon>
        <taxon>Basidiomycota</taxon>
        <taxon>Agaricomycotina</taxon>
        <taxon>Agaricomycetes</taxon>
        <taxon>Agaricomycetidae</taxon>
        <taxon>Agaricales</taxon>
        <taxon>Agaricineae</taxon>
        <taxon>Agaricaceae</taxon>
        <taxon>Macrolepiota</taxon>
    </lineage>
</organism>
<gene>
    <name evidence="6" type="ORF">P691DRAFT_732776</name>
</gene>
<dbReference type="OrthoDB" id="2122304at2759"/>
<comment type="caution">
    <text evidence="6">The sequence shown here is derived from an EMBL/GenBank/DDBJ whole genome shotgun (WGS) entry which is preliminary data.</text>
</comment>
<dbReference type="EMBL" id="MU151233">
    <property type="protein sequence ID" value="KAF9446690.1"/>
    <property type="molecule type" value="Genomic_DNA"/>
</dbReference>
<evidence type="ECO:0000313" key="6">
    <source>
        <dbReference type="EMBL" id="KAF9446690.1"/>
    </source>
</evidence>
<evidence type="ECO:0000313" key="7">
    <source>
        <dbReference type="Proteomes" id="UP000807342"/>
    </source>
</evidence>
<dbReference type="PANTHER" id="PTHR35371:SF1">
    <property type="entry name" value="BLR7753 PROTEIN"/>
    <property type="match status" value="1"/>
</dbReference>
<accession>A0A9P5XBR8</accession>
<dbReference type="Gene3D" id="1.20.120.550">
    <property type="entry name" value="Membrane associated eicosanoid/glutathione metabolism-like domain"/>
    <property type="match status" value="1"/>
</dbReference>
<keyword evidence="3 5" id="KW-1133">Transmembrane helix</keyword>
<dbReference type="PANTHER" id="PTHR35371">
    <property type="entry name" value="INNER MEMBRANE PROTEIN"/>
    <property type="match status" value="1"/>
</dbReference>
<dbReference type="GO" id="GO:0016020">
    <property type="term" value="C:membrane"/>
    <property type="evidence" value="ECO:0007669"/>
    <property type="project" value="UniProtKB-SubCell"/>
</dbReference>
<proteinExistence type="predicted"/>
<keyword evidence="2 5" id="KW-0812">Transmembrane</keyword>
<evidence type="ECO:0000256" key="2">
    <source>
        <dbReference type="ARBA" id="ARBA00022692"/>
    </source>
</evidence>
<dbReference type="Proteomes" id="UP000807342">
    <property type="component" value="Unassembled WGS sequence"/>
</dbReference>
<keyword evidence="7" id="KW-1185">Reference proteome</keyword>
<protein>
    <submittedName>
        <fullName evidence="6">Uncharacterized protein</fullName>
    </submittedName>
</protein>
<evidence type="ECO:0000256" key="5">
    <source>
        <dbReference type="SAM" id="Phobius"/>
    </source>
</evidence>
<feature type="transmembrane region" description="Helical" evidence="5">
    <location>
        <begin position="12"/>
        <end position="30"/>
    </location>
</feature>
<reference evidence="6" key="1">
    <citation type="submission" date="2020-11" db="EMBL/GenBank/DDBJ databases">
        <authorList>
            <consortium name="DOE Joint Genome Institute"/>
            <person name="Ahrendt S."/>
            <person name="Riley R."/>
            <person name="Andreopoulos W."/>
            <person name="Labutti K."/>
            <person name="Pangilinan J."/>
            <person name="Ruiz-Duenas F.J."/>
            <person name="Barrasa J.M."/>
            <person name="Sanchez-Garcia M."/>
            <person name="Camarero S."/>
            <person name="Miyauchi S."/>
            <person name="Serrano A."/>
            <person name="Linde D."/>
            <person name="Babiker R."/>
            <person name="Drula E."/>
            <person name="Ayuso-Fernandez I."/>
            <person name="Pacheco R."/>
            <person name="Padilla G."/>
            <person name="Ferreira P."/>
            <person name="Barriuso J."/>
            <person name="Kellner H."/>
            <person name="Castanera R."/>
            <person name="Alfaro M."/>
            <person name="Ramirez L."/>
            <person name="Pisabarro A.G."/>
            <person name="Kuo A."/>
            <person name="Tritt A."/>
            <person name="Lipzen A."/>
            <person name="He G."/>
            <person name="Yan M."/>
            <person name="Ng V."/>
            <person name="Cullen D."/>
            <person name="Martin F."/>
            <person name="Rosso M.-N."/>
            <person name="Henrissat B."/>
            <person name="Hibbett D."/>
            <person name="Martinez A.T."/>
            <person name="Grigoriev I.V."/>
        </authorList>
    </citation>
    <scope>NUCLEOTIDE SEQUENCE</scope>
    <source>
        <strain evidence="6">MF-IS2</strain>
    </source>
</reference>
<dbReference type="Pfam" id="PF01124">
    <property type="entry name" value="MAPEG"/>
    <property type="match status" value="1"/>
</dbReference>
<dbReference type="InterPro" id="IPR001129">
    <property type="entry name" value="Membr-assoc_MAPEG"/>
</dbReference>
<keyword evidence="4 5" id="KW-0472">Membrane</keyword>
<evidence type="ECO:0000256" key="4">
    <source>
        <dbReference type="ARBA" id="ARBA00023136"/>
    </source>
</evidence>
<evidence type="ECO:0000256" key="3">
    <source>
        <dbReference type="ARBA" id="ARBA00022989"/>
    </source>
</evidence>
<dbReference type="SUPFAM" id="SSF161084">
    <property type="entry name" value="MAPEG domain-like"/>
    <property type="match status" value="1"/>
</dbReference>